<dbReference type="EMBL" id="BPQJ01000035">
    <property type="protein sequence ID" value="GJD65206.1"/>
    <property type="molecule type" value="Genomic_DNA"/>
</dbReference>
<proteinExistence type="predicted"/>
<name>A0AA37HFR5_9HYPH</name>
<dbReference type="Proteomes" id="UP001055286">
    <property type="component" value="Unassembled WGS sequence"/>
</dbReference>
<accession>A0AA37HFR5</accession>
<protein>
    <submittedName>
        <fullName evidence="1">Uncharacterized protein</fullName>
    </submittedName>
</protein>
<dbReference type="AlphaFoldDB" id="A0AA37HFR5"/>
<sequence>MGPELILLALAEIGAGNATGTRVTPRQFVDNPKAYVEKTVVIPGIACVNPPKGDFLCMMKVGGQVLRIQASGLGPKTNLTIAERLTGDCKGTANLENPACKVDAEFTPRTVVKDAVDTPWGSLPVVEVYAPQVEMYRPKR</sequence>
<dbReference type="RefSeq" id="WP_099900369.1">
    <property type="nucleotide sequence ID" value="NZ_BPQJ01000035.1"/>
</dbReference>
<keyword evidence="2" id="KW-1185">Reference proteome</keyword>
<evidence type="ECO:0000313" key="1">
    <source>
        <dbReference type="EMBL" id="GJD65206.1"/>
    </source>
</evidence>
<reference evidence="1" key="1">
    <citation type="journal article" date="2016" name="Front. Microbiol.">
        <title>Genome Sequence of the Piezophilic, Mesophilic Sulfate-Reducing Bacterium Desulfovibrio indicus J2T.</title>
        <authorList>
            <person name="Cao J."/>
            <person name="Maignien L."/>
            <person name="Shao Z."/>
            <person name="Alain K."/>
            <person name="Jebbar M."/>
        </authorList>
    </citation>
    <scope>NUCLEOTIDE SEQUENCE</scope>
    <source>
        <strain evidence="1">JCM 32048</strain>
    </source>
</reference>
<reference evidence="1" key="2">
    <citation type="submission" date="2021-08" db="EMBL/GenBank/DDBJ databases">
        <authorList>
            <person name="Tani A."/>
            <person name="Ola A."/>
            <person name="Ogura Y."/>
            <person name="Katsura K."/>
            <person name="Hayashi T."/>
        </authorList>
    </citation>
    <scope>NUCLEOTIDE SEQUENCE</scope>
    <source>
        <strain evidence="1">JCM 32048</strain>
    </source>
</reference>
<evidence type="ECO:0000313" key="2">
    <source>
        <dbReference type="Proteomes" id="UP001055286"/>
    </source>
</evidence>
<comment type="caution">
    <text evidence="1">The sequence shown here is derived from an EMBL/GenBank/DDBJ whole genome shotgun (WGS) entry which is preliminary data.</text>
</comment>
<organism evidence="1 2">
    <name type="scientific">Methylobacterium frigidaeris</name>
    <dbReference type="NCBI Taxonomy" id="2038277"/>
    <lineage>
        <taxon>Bacteria</taxon>
        <taxon>Pseudomonadati</taxon>
        <taxon>Pseudomonadota</taxon>
        <taxon>Alphaproteobacteria</taxon>
        <taxon>Hyphomicrobiales</taxon>
        <taxon>Methylobacteriaceae</taxon>
        <taxon>Methylobacterium</taxon>
    </lineage>
</organism>
<gene>
    <name evidence="1" type="ORF">MPEAHAMD_5393</name>
</gene>